<keyword evidence="3" id="KW-0560">Oxidoreductase</keyword>
<gene>
    <name evidence="6" type="ORF">UFOVP128_35</name>
    <name evidence="7" type="ORF">UFOVP243_9</name>
</gene>
<dbReference type="PANTHER" id="PTHR43371:SF1">
    <property type="entry name" value="RIBONUCLEOSIDE-DIPHOSPHATE REDUCTASE"/>
    <property type="match status" value="1"/>
</dbReference>
<dbReference type="EMBL" id="LR796239">
    <property type="protein sequence ID" value="CAB4130844.1"/>
    <property type="molecule type" value="Genomic_DNA"/>
</dbReference>
<dbReference type="Gene3D" id="3.20.70.20">
    <property type="match status" value="2"/>
</dbReference>
<accession>A0A6J5L8K9</accession>
<feature type="domain" description="Ribonucleotide reductase large subunit C-terminal" evidence="5">
    <location>
        <begin position="87"/>
        <end position="186"/>
    </location>
</feature>
<keyword evidence="4" id="KW-0170">Cobalt</keyword>
<dbReference type="EMBL" id="LR798296">
    <property type="protein sequence ID" value="CAB5222040.1"/>
    <property type="molecule type" value="Genomic_DNA"/>
</dbReference>
<evidence type="ECO:0000256" key="3">
    <source>
        <dbReference type="ARBA" id="ARBA00023002"/>
    </source>
</evidence>
<name>A0A6J5L8K9_9CAUD</name>
<comment type="cofactor">
    <cofactor evidence="1">
        <name>adenosylcob(III)alamin</name>
        <dbReference type="ChEBI" id="CHEBI:18408"/>
    </cofactor>
</comment>
<dbReference type="InterPro" id="IPR000788">
    <property type="entry name" value="RNR_lg_C"/>
</dbReference>
<evidence type="ECO:0000256" key="4">
    <source>
        <dbReference type="ARBA" id="ARBA00023285"/>
    </source>
</evidence>
<feature type="domain" description="Ribonucleotide reductase large subunit C-terminal" evidence="5">
    <location>
        <begin position="265"/>
        <end position="349"/>
    </location>
</feature>
<sequence>MTDKSRFRNTFGENIFRFKYAQGPADTWDKLAERLVDDVCGTRGGTTTALMSLDECKQLTEYIKEMKFLPGGRYLYYAGRPYKAYNNCYLLRAEEDTREEWSNVTWRAMSCLMTGGGIGIDYSRLRAAGKALSRTGGTASGPLPLMYAINEIGRNVMQGGSRRSAIYASLNWRHEDIDKFLHVKDWSDDVKAAKEKDFNAAAPLDMTNISVNYDNASFLENPNKPGEFSLAHNPVFVENCRQALMTGEPGFSFNFGTKENETLRNACTEVTSEDDSDVCNLGSINLGNIESLAEFKSIVALASKFLVCGTLRADLPYDKVYRVREKNRRLGLGLMGIHEWLLKRNQPYEVSPELHKWLKVYEEESERSANEHCDRFYLNHPKAYRAIAPTGSIGILAGTTTGIEPLFAVAYKRRFLTEGTKWKYQYVVDGTAQNLIQEYGVDPDKIESAIDLSEDYEKRIKFQADIQDYVDMSISSTINLPSWGSAGNNEKRVQSFTETLAKYAPRLRGFTCYPDGSRGGQPLTSVPYSEAIKHKDMIYDEVDICEYTGHGGSCGV</sequence>
<evidence type="ECO:0000313" key="7">
    <source>
        <dbReference type="EMBL" id="CAB5222040.1"/>
    </source>
</evidence>
<dbReference type="GO" id="GO:0004748">
    <property type="term" value="F:ribonucleoside-diphosphate reductase activity, thioredoxin disulfide as acceptor"/>
    <property type="evidence" value="ECO:0007669"/>
    <property type="project" value="TreeGrafter"/>
</dbReference>
<dbReference type="PANTHER" id="PTHR43371">
    <property type="entry name" value="VITAMIN B12-DEPENDENT RIBONUCLEOTIDE REDUCTASE"/>
    <property type="match status" value="1"/>
</dbReference>
<dbReference type="Pfam" id="PF02867">
    <property type="entry name" value="Ribonuc_red_lgC"/>
    <property type="match status" value="3"/>
</dbReference>
<organism evidence="6">
    <name type="scientific">uncultured Caudovirales phage</name>
    <dbReference type="NCBI Taxonomy" id="2100421"/>
    <lineage>
        <taxon>Viruses</taxon>
        <taxon>Duplodnaviria</taxon>
        <taxon>Heunggongvirae</taxon>
        <taxon>Uroviricota</taxon>
        <taxon>Caudoviricetes</taxon>
        <taxon>Peduoviridae</taxon>
        <taxon>Maltschvirus</taxon>
        <taxon>Maltschvirus maltsch</taxon>
    </lineage>
</organism>
<dbReference type="GO" id="GO:0031419">
    <property type="term" value="F:cobalamin binding"/>
    <property type="evidence" value="ECO:0007669"/>
    <property type="project" value="UniProtKB-KW"/>
</dbReference>
<proteinExistence type="predicted"/>
<dbReference type="InterPro" id="IPR050862">
    <property type="entry name" value="RdRp_reductase_class-2"/>
</dbReference>
<evidence type="ECO:0000256" key="1">
    <source>
        <dbReference type="ARBA" id="ARBA00001922"/>
    </source>
</evidence>
<feature type="domain" description="Ribonucleotide reductase large subunit C-terminal" evidence="5">
    <location>
        <begin position="386"/>
        <end position="497"/>
    </location>
</feature>
<protein>
    <submittedName>
        <fullName evidence="6">Ribonucleotide-diphosphate reductase subunit alpha</fullName>
    </submittedName>
</protein>
<reference evidence="6" key="1">
    <citation type="submission" date="2020-04" db="EMBL/GenBank/DDBJ databases">
        <authorList>
            <person name="Chiriac C."/>
            <person name="Salcher M."/>
            <person name="Ghai R."/>
            <person name="Kavagutti S V."/>
        </authorList>
    </citation>
    <scope>NUCLEOTIDE SEQUENCE</scope>
</reference>
<keyword evidence="2" id="KW-0846">Cobalamin</keyword>
<evidence type="ECO:0000259" key="5">
    <source>
        <dbReference type="Pfam" id="PF02867"/>
    </source>
</evidence>
<evidence type="ECO:0000256" key="2">
    <source>
        <dbReference type="ARBA" id="ARBA00022628"/>
    </source>
</evidence>
<dbReference type="SUPFAM" id="SSF51998">
    <property type="entry name" value="PFL-like glycyl radical enzymes"/>
    <property type="match status" value="1"/>
</dbReference>
<evidence type="ECO:0000313" key="6">
    <source>
        <dbReference type="EMBL" id="CAB4130844.1"/>
    </source>
</evidence>